<organism evidence="4 5">
    <name type="scientific">Pedobacter psychrophilus</name>
    <dbReference type="NCBI Taxonomy" id="1826909"/>
    <lineage>
        <taxon>Bacteria</taxon>
        <taxon>Pseudomonadati</taxon>
        <taxon>Bacteroidota</taxon>
        <taxon>Sphingobacteriia</taxon>
        <taxon>Sphingobacteriales</taxon>
        <taxon>Sphingobacteriaceae</taxon>
        <taxon>Pedobacter</taxon>
    </lineage>
</organism>
<dbReference type="InterPro" id="IPR000326">
    <property type="entry name" value="PAP2/HPO"/>
</dbReference>
<feature type="transmembrane region" description="Helical" evidence="1">
    <location>
        <begin position="120"/>
        <end position="141"/>
    </location>
</feature>
<dbReference type="Gene3D" id="1.20.144.10">
    <property type="entry name" value="Phosphatidic acid phosphatase type 2/haloperoxidase"/>
    <property type="match status" value="1"/>
</dbReference>
<sequence>MKFKYSILLLLTILMVNYNAFSQSESPYETKFKTDGPAVVAGLGLSYLGLTLIKNKSELTPTEVAAKNKDDVFFLDRFSAGNFRDKADKDSYIPFYGSFAVAPIVALIDGKQRSHYGQVSVMFIETMSAAAASFTISAGLVKRSRPLVYNTSLPLSDRQDKDAQRSFFAGHTTATAAATFFAAKVFNDFNPDSELKPYVWTAAALVPAVVGYQRLRAGKHFLTDNILGYAVGAGLGILIPELHKKTNNSGISVAPVMGLNYQGLGMTYHITK</sequence>
<evidence type="ECO:0000256" key="1">
    <source>
        <dbReference type="SAM" id="Phobius"/>
    </source>
</evidence>
<dbReference type="InterPro" id="IPR036938">
    <property type="entry name" value="PAP2/HPO_sf"/>
</dbReference>
<proteinExistence type="predicted"/>
<dbReference type="STRING" id="1826909.A5893_08050"/>
<accession>A0A179DG98</accession>
<feature type="signal peptide" evidence="2">
    <location>
        <begin position="1"/>
        <end position="20"/>
    </location>
</feature>
<dbReference type="RefSeq" id="WP_068822154.1">
    <property type="nucleotide sequence ID" value="NZ_LWHJ01000027.1"/>
</dbReference>
<dbReference type="OrthoDB" id="9806134at2"/>
<feature type="transmembrane region" description="Helical" evidence="1">
    <location>
        <begin position="92"/>
        <end position="108"/>
    </location>
</feature>
<feature type="domain" description="Phosphatidic acid phosphatase type 2/haloperoxidase" evidence="3">
    <location>
        <begin position="118"/>
        <end position="240"/>
    </location>
</feature>
<dbReference type="SMART" id="SM00014">
    <property type="entry name" value="acidPPc"/>
    <property type="match status" value="1"/>
</dbReference>
<evidence type="ECO:0000256" key="2">
    <source>
        <dbReference type="SAM" id="SignalP"/>
    </source>
</evidence>
<comment type="caution">
    <text evidence="4">The sequence shown here is derived from an EMBL/GenBank/DDBJ whole genome shotgun (WGS) entry which is preliminary data.</text>
</comment>
<evidence type="ECO:0000313" key="5">
    <source>
        <dbReference type="Proteomes" id="UP000078459"/>
    </source>
</evidence>
<keyword evidence="5" id="KW-1185">Reference proteome</keyword>
<evidence type="ECO:0000259" key="3">
    <source>
        <dbReference type="SMART" id="SM00014"/>
    </source>
</evidence>
<protein>
    <submittedName>
        <fullName evidence="4">PA-phosphatase</fullName>
    </submittedName>
</protein>
<dbReference type="Pfam" id="PF01569">
    <property type="entry name" value="PAP2"/>
    <property type="match status" value="1"/>
</dbReference>
<dbReference type="EMBL" id="LWHJ01000027">
    <property type="protein sequence ID" value="OAQ39539.1"/>
    <property type="molecule type" value="Genomic_DNA"/>
</dbReference>
<keyword evidence="1" id="KW-0472">Membrane</keyword>
<dbReference type="AlphaFoldDB" id="A0A179DG98"/>
<dbReference type="Proteomes" id="UP000078459">
    <property type="component" value="Unassembled WGS sequence"/>
</dbReference>
<reference evidence="4 5" key="1">
    <citation type="submission" date="2016-04" db="EMBL/GenBank/DDBJ databases">
        <authorList>
            <person name="Evans L.H."/>
            <person name="Alamgir A."/>
            <person name="Owens N."/>
            <person name="Weber N.D."/>
            <person name="Virtaneva K."/>
            <person name="Barbian K."/>
            <person name="Babar A."/>
            <person name="Rosenke K."/>
        </authorList>
    </citation>
    <scope>NUCLEOTIDE SEQUENCE [LARGE SCALE GENOMIC DNA]</scope>
    <source>
        <strain evidence="4 5">CCM 8644</strain>
    </source>
</reference>
<keyword evidence="1" id="KW-0812">Transmembrane</keyword>
<evidence type="ECO:0000313" key="4">
    <source>
        <dbReference type="EMBL" id="OAQ39539.1"/>
    </source>
</evidence>
<keyword evidence="1" id="KW-1133">Transmembrane helix</keyword>
<reference evidence="4 5" key="2">
    <citation type="submission" date="2016-06" db="EMBL/GenBank/DDBJ databases">
        <title>Pedobacter psychrophilus sp. nov., isolated from Antarctic fragmentary rock.</title>
        <authorList>
            <person name="Svec P."/>
        </authorList>
    </citation>
    <scope>NUCLEOTIDE SEQUENCE [LARGE SCALE GENOMIC DNA]</scope>
    <source>
        <strain evidence="4 5">CCM 8644</strain>
    </source>
</reference>
<name>A0A179DG98_9SPHI</name>
<gene>
    <name evidence="4" type="ORF">A5893_08050</name>
</gene>
<dbReference type="SUPFAM" id="SSF48317">
    <property type="entry name" value="Acid phosphatase/Vanadium-dependent haloperoxidase"/>
    <property type="match status" value="1"/>
</dbReference>
<keyword evidence="2" id="KW-0732">Signal</keyword>
<feature type="transmembrane region" description="Helical" evidence="1">
    <location>
        <begin position="38"/>
        <end position="53"/>
    </location>
</feature>
<feature type="chain" id="PRO_5008100574" evidence="2">
    <location>
        <begin position="21"/>
        <end position="272"/>
    </location>
</feature>